<dbReference type="PROSITE" id="PS00108">
    <property type="entry name" value="PROTEIN_KINASE_ST"/>
    <property type="match status" value="1"/>
</dbReference>
<dbReference type="EMBL" id="NHZQ01000102">
    <property type="protein sequence ID" value="PSK53109.1"/>
    <property type="molecule type" value="Genomic_DNA"/>
</dbReference>
<evidence type="ECO:0000256" key="4">
    <source>
        <dbReference type="ARBA" id="ARBA00022741"/>
    </source>
</evidence>
<sequence length="568" mass="62439">MGAPPNSQAVSYPSNLPFRLVSKTIGAGAYASLACRIRKAVPLKSSKPVIAIKFINKEHAMRVGRLSPRQITLEISIHRAVCDGKSHPNIIRLLEYGEDPAWHWIAMELAEGGDLFDKIEADEGVPEDVAHFYFRQLIGAVAWCHSKGIAHRDIKPENMLLSGDGDLKLADFGLGAAYMDPRTGKKKTCQTVCGSPPYIAPEIIATGLANQRRKRNGEVGPKEGYEPDRTDLWSCAIVLFVLLVGNTPWDSPMPGTSAEYAEYLATNGRPNDELWDNIPTESLSLIRGILRVDPTTRFTLQQIQTHPWFLRPNRYMDAKGRQTDSVALATTMMERLRIDLAAPSNRQLTITQTTESQDWARAFANTQPETPNSELPFDWEPTAAAAASQPTTATDLISAAAFTDAAAHLQETDISLSQFTNTQGLPLTLTQAARKFGDIAPREGLTRFYSPVPLEQLIGRIRSVLLEGCMVATLKRTADNTSGGAGQEQDDKACLWVQGMDSRKQELKGSVLFETAVRRGSGLAEVRFVKAKGDPVEWRRLFKWVVKGARDVVFVPGEGGRGGGWSQI</sequence>
<dbReference type="EC" id="2.7.11.1" evidence="1"/>
<evidence type="ECO:0000313" key="11">
    <source>
        <dbReference type="Proteomes" id="UP000243723"/>
    </source>
</evidence>
<accession>A0A2P7ZY04</accession>
<dbReference type="STRING" id="40998.A0A2P7ZY04"/>
<reference evidence="10 11" key="1">
    <citation type="submission" date="2017-05" db="EMBL/GenBank/DDBJ databases">
        <title>Draft genome sequence of Elsinoe australis.</title>
        <authorList>
            <person name="Cheng Q."/>
        </authorList>
    </citation>
    <scope>NUCLEOTIDE SEQUENCE [LARGE SCALE GENOMIC DNA]</scope>
    <source>
        <strain evidence="10 11">NL1</strain>
    </source>
</reference>
<dbReference type="GO" id="GO:0007095">
    <property type="term" value="P:mitotic G2 DNA damage checkpoint signaling"/>
    <property type="evidence" value="ECO:0007669"/>
    <property type="project" value="TreeGrafter"/>
</dbReference>
<dbReference type="GO" id="GO:0005634">
    <property type="term" value="C:nucleus"/>
    <property type="evidence" value="ECO:0007669"/>
    <property type="project" value="TreeGrafter"/>
</dbReference>
<evidence type="ECO:0000256" key="5">
    <source>
        <dbReference type="ARBA" id="ARBA00022777"/>
    </source>
</evidence>
<dbReference type="Gene3D" id="1.10.510.10">
    <property type="entry name" value="Transferase(Phosphotransferase) domain 1"/>
    <property type="match status" value="1"/>
</dbReference>
<evidence type="ECO:0000259" key="9">
    <source>
        <dbReference type="PROSITE" id="PS50011"/>
    </source>
</evidence>
<evidence type="ECO:0000256" key="3">
    <source>
        <dbReference type="ARBA" id="ARBA00022679"/>
    </source>
</evidence>
<dbReference type="PROSITE" id="PS50011">
    <property type="entry name" value="PROTEIN_KINASE_DOM"/>
    <property type="match status" value="1"/>
</dbReference>
<organism evidence="10 11">
    <name type="scientific">Elsinoe australis</name>
    <dbReference type="NCBI Taxonomy" id="40998"/>
    <lineage>
        <taxon>Eukaryota</taxon>
        <taxon>Fungi</taxon>
        <taxon>Dikarya</taxon>
        <taxon>Ascomycota</taxon>
        <taxon>Pezizomycotina</taxon>
        <taxon>Dothideomycetes</taxon>
        <taxon>Dothideomycetidae</taxon>
        <taxon>Myriangiales</taxon>
        <taxon>Elsinoaceae</taxon>
        <taxon>Elsinoe</taxon>
    </lineage>
</organism>
<dbReference type="FunFam" id="1.10.510.10:FF:000571">
    <property type="entry name" value="Maternal embryonic leucine zipper kinase"/>
    <property type="match status" value="1"/>
</dbReference>
<dbReference type="GO" id="GO:0035861">
    <property type="term" value="C:site of double-strand break"/>
    <property type="evidence" value="ECO:0007669"/>
    <property type="project" value="TreeGrafter"/>
</dbReference>
<dbReference type="InterPro" id="IPR008271">
    <property type="entry name" value="Ser/Thr_kinase_AS"/>
</dbReference>
<keyword evidence="11" id="KW-1185">Reference proteome</keyword>
<keyword evidence="5 10" id="KW-0418">Kinase</keyword>
<dbReference type="Proteomes" id="UP000243723">
    <property type="component" value="Unassembled WGS sequence"/>
</dbReference>
<evidence type="ECO:0000256" key="7">
    <source>
        <dbReference type="ARBA" id="ARBA00047899"/>
    </source>
</evidence>
<protein>
    <recommendedName>
        <fullName evidence="1">non-specific serine/threonine protein kinase</fullName>
        <ecNumber evidence="1">2.7.11.1</ecNumber>
    </recommendedName>
</protein>
<dbReference type="GO" id="GO:0004674">
    <property type="term" value="F:protein serine/threonine kinase activity"/>
    <property type="evidence" value="ECO:0007669"/>
    <property type="project" value="UniProtKB-KW"/>
</dbReference>
<proteinExistence type="predicted"/>
<name>A0A2P7ZY04_9PEZI</name>
<dbReference type="OrthoDB" id="539158at2759"/>
<evidence type="ECO:0000256" key="2">
    <source>
        <dbReference type="ARBA" id="ARBA00022527"/>
    </source>
</evidence>
<feature type="domain" description="Protein kinase" evidence="9">
    <location>
        <begin position="19"/>
        <end position="309"/>
    </location>
</feature>
<dbReference type="GO" id="GO:0005524">
    <property type="term" value="F:ATP binding"/>
    <property type="evidence" value="ECO:0007669"/>
    <property type="project" value="UniProtKB-KW"/>
</dbReference>
<gene>
    <name evidence="10" type="ORF">B9Z65_3309</name>
</gene>
<comment type="catalytic activity">
    <reaction evidence="7">
        <text>L-threonyl-[protein] + ATP = O-phospho-L-threonyl-[protein] + ADP + H(+)</text>
        <dbReference type="Rhea" id="RHEA:46608"/>
        <dbReference type="Rhea" id="RHEA-COMP:11060"/>
        <dbReference type="Rhea" id="RHEA-COMP:11605"/>
        <dbReference type="ChEBI" id="CHEBI:15378"/>
        <dbReference type="ChEBI" id="CHEBI:30013"/>
        <dbReference type="ChEBI" id="CHEBI:30616"/>
        <dbReference type="ChEBI" id="CHEBI:61977"/>
        <dbReference type="ChEBI" id="CHEBI:456216"/>
        <dbReference type="EC" id="2.7.11.1"/>
    </reaction>
</comment>
<keyword evidence="6" id="KW-0067">ATP-binding</keyword>
<dbReference type="Pfam" id="PF00069">
    <property type="entry name" value="Pkinase"/>
    <property type="match status" value="1"/>
</dbReference>
<keyword evidence="3" id="KW-0808">Transferase</keyword>
<dbReference type="SUPFAM" id="SSF56112">
    <property type="entry name" value="Protein kinase-like (PK-like)"/>
    <property type="match status" value="1"/>
</dbReference>
<dbReference type="PANTHER" id="PTHR43895:SF32">
    <property type="entry name" value="SERINE_THREONINE-PROTEIN KINASE CHK1"/>
    <property type="match status" value="1"/>
</dbReference>
<dbReference type="AlphaFoldDB" id="A0A2P7ZY04"/>
<keyword evidence="4" id="KW-0547">Nucleotide-binding</keyword>
<keyword evidence="2" id="KW-0723">Serine/threonine-protein kinase</keyword>
<comment type="catalytic activity">
    <reaction evidence="8">
        <text>L-seryl-[protein] + ATP = O-phospho-L-seryl-[protein] + ADP + H(+)</text>
        <dbReference type="Rhea" id="RHEA:17989"/>
        <dbReference type="Rhea" id="RHEA-COMP:9863"/>
        <dbReference type="Rhea" id="RHEA-COMP:11604"/>
        <dbReference type="ChEBI" id="CHEBI:15378"/>
        <dbReference type="ChEBI" id="CHEBI:29999"/>
        <dbReference type="ChEBI" id="CHEBI:30616"/>
        <dbReference type="ChEBI" id="CHEBI:83421"/>
        <dbReference type="ChEBI" id="CHEBI:456216"/>
        <dbReference type="EC" id="2.7.11.1"/>
    </reaction>
</comment>
<dbReference type="InterPro" id="IPR011009">
    <property type="entry name" value="Kinase-like_dom_sf"/>
</dbReference>
<evidence type="ECO:0000256" key="8">
    <source>
        <dbReference type="ARBA" id="ARBA00048679"/>
    </source>
</evidence>
<evidence type="ECO:0000256" key="6">
    <source>
        <dbReference type="ARBA" id="ARBA00022840"/>
    </source>
</evidence>
<dbReference type="SMART" id="SM00220">
    <property type="entry name" value="S_TKc"/>
    <property type="match status" value="1"/>
</dbReference>
<evidence type="ECO:0000313" key="10">
    <source>
        <dbReference type="EMBL" id="PSK53109.1"/>
    </source>
</evidence>
<dbReference type="GO" id="GO:0005737">
    <property type="term" value="C:cytoplasm"/>
    <property type="evidence" value="ECO:0007669"/>
    <property type="project" value="TreeGrafter"/>
</dbReference>
<dbReference type="InterPro" id="IPR000719">
    <property type="entry name" value="Prot_kinase_dom"/>
</dbReference>
<evidence type="ECO:0000256" key="1">
    <source>
        <dbReference type="ARBA" id="ARBA00012513"/>
    </source>
</evidence>
<comment type="caution">
    <text evidence="10">The sequence shown here is derived from an EMBL/GenBank/DDBJ whole genome shotgun (WGS) entry which is preliminary data.</text>
</comment>
<dbReference type="PANTHER" id="PTHR43895">
    <property type="entry name" value="CALCIUM/CALMODULIN-DEPENDENT PROTEIN KINASE KINASE-RELATED"/>
    <property type="match status" value="1"/>
</dbReference>